<organism evidence="3 5">
    <name type="scientific">Phytophthora infestans</name>
    <name type="common">Potato late blight agent</name>
    <name type="synonym">Botrytis infestans</name>
    <dbReference type="NCBI Taxonomy" id="4787"/>
    <lineage>
        <taxon>Eukaryota</taxon>
        <taxon>Sar</taxon>
        <taxon>Stramenopiles</taxon>
        <taxon>Oomycota</taxon>
        <taxon>Peronosporomycetes</taxon>
        <taxon>Peronosporales</taxon>
        <taxon>Peronosporaceae</taxon>
        <taxon>Phytophthora</taxon>
    </lineage>
</organism>
<evidence type="ECO:0000256" key="1">
    <source>
        <dbReference type="SAM" id="SignalP"/>
    </source>
</evidence>
<dbReference type="Proteomes" id="UP000602510">
    <property type="component" value="Unassembled WGS sequence"/>
</dbReference>
<reference evidence="3" key="1">
    <citation type="submission" date="2020-04" db="EMBL/GenBank/DDBJ databases">
        <title>Hybrid Assembly of Korean Phytophthora infestans isolates.</title>
        <authorList>
            <person name="Prokchorchik M."/>
            <person name="Lee Y."/>
            <person name="Seo J."/>
            <person name="Cho J.-H."/>
            <person name="Park Y.-E."/>
            <person name="Jang D.-C."/>
            <person name="Im J.-S."/>
            <person name="Choi J.-G."/>
            <person name="Park H.-J."/>
            <person name="Lee G.-B."/>
            <person name="Lee Y.-G."/>
            <person name="Hong S.-Y."/>
            <person name="Cho K."/>
            <person name="Sohn K.H."/>
        </authorList>
    </citation>
    <scope>NUCLEOTIDE SEQUENCE</scope>
    <source>
        <strain evidence="3">KR_1_A1</strain>
        <strain evidence="4">KR_2_A2</strain>
    </source>
</reference>
<keyword evidence="5" id="KW-1185">Reference proteome</keyword>
<evidence type="ECO:0000313" key="3">
    <source>
        <dbReference type="EMBL" id="KAF4042779.1"/>
    </source>
</evidence>
<proteinExistence type="predicted"/>
<dbReference type="EMBL" id="WSZM01000097">
    <property type="protein sequence ID" value="KAF4042779.1"/>
    <property type="molecule type" value="Genomic_DNA"/>
</dbReference>
<dbReference type="Gene3D" id="6.10.140.540">
    <property type="match status" value="1"/>
</dbReference>
<accession>A0A833TGJ2</accession>
<evidence type="ECO:0000313" key="5">
    <source>
        <dbReference type="Proteomes" id="UP000602510"/>
    </source>
</evidence>
<protein>
    <submittedName>
        <fullName evidence="3">Phytotoxin PcF protein</fullName>
    </submittedName>
</protein>
<dbReference type="OMA" id="CEANIQI"/>
<dbReference type="InterPro" id="IPR018570">
    <property type="entry name" value="Phytotoxin_PcF"/>
</dbReference>
<evidence type="ECO:0000313" key="4">
    <source>
        <dbReference type="EMBL" id="KAF4127935.1"/>
    </source>
</evidence>
<dbReference type="Proteomes" id="UP000704712">
    <property type="component" value="Unassembled WGS sequence"/>
</dbReference>
<dbReference type="Pfam" id="PF09461">
    <property type="entry name" value="PcF"/>
    <property type="match status" value="1"/>
</dbReference>
<feature type="chain" id="PRO_5032634679" evidence="1">
    <location>
        <begin position="22"/>
        <end position="70"/>
    </location>
</feature>
<evidence type="ECO:0000259" key="2">
    <source>
        <dbReference type="Pfam" id="PF09461"/>
    </source>
</evidence>
<feature type="signal peptide" evidence="1">
    <location>
        <begin position="1"/>
        <end position="21"/>
    </location>
</feature>
<gene>
    <name evidence="3" type="ORF">GN244_ATG05087</name>
    <name evidence="4" type="ORF">GN958_ATG22763</name>
</gene>
<comment type="caution">
    <text evidence="3">The sequence shown here is derived from an EMBL/GenBank/DDBJ whole genome shotgun (WGS) entry which is preliminary data.</text>
</comment>
<keyword evidence="1" id="KW-0732">Signal</keyword>
<sequence length="70" mass="7480">MNFKTCFAVLLAAVIATVATAEDPLYCQATGCPSLYPEANLALSRECRNQGKVGDDFHTCCTDKCGEKSS</sequence>
<name>A0A833TGJ2_PHYIN</name>
<dbReference type="AlphaFoldDB" id="A0A833TGJ2"/>
<dbReference type="EMBL" id="JAACNO010003203">
    <property type="protein sequence ID" value="KAF4127935.1"/>
    <property type="molecule type" value="Genomic_DNA"/>
</dbReference>
<feature type="domain" description="Phytotoxin PcF" evidence="2">
    <location>
        <begin position="24"/>
        <end position="67"/>
    </location>
</feature>